<dbReference type="InterPro" id="IPR022357">
    <property type="entry name" value="MIP_CS"/>
</dbReference>
<comment type="catalytic activity">
    <reaction evidence="8">
        <text>H2O(in) = H2O(out)</text>
        <dbReference type="Rhea" id="RHEA:29667"/>
        <dbReference type="ChEBI" id="CHEBI:15377"/>
    </reaction>
</comment>
<dbReference type="InterPro" id="IPR023271">
    <property type="entry name" value="Aquaporin-like"/>
</dbReference>
<evidence type="ECO:0000256" key="8">
    <source>
        <dbReference type="ARBA" id="ARBA00034651"/>
    </source>
</evidence>
<sequence length="371" mass="41058">MSRRVSPHTEHQHGVRPNDHHDTYEIETNITRSTSITKRESDIEHREGSLSVQEVEEEDLPHHLYVYEEPNHVTSFPNRWSRIRYWLREPAAEFLGTMILIIFGNGVDCQVVLSGSTNVSPAPKGDYLSISFGWGVGTAMGVWVSGGYSGGHINPAVTIALATFRQFPWWKVPIYILAQVLGAFTGALITYATYFHALDAFEGKGVRTVPGTAALFATYAMGYETSVSCFFDEFLGTALLVIGVLAITDKKNGPPPAGLVPLVLFLLILGEGACLGMNTAYAINPARDLGPRIMTWIFYGREVFNYRHQYWLWTPILGPIFGGLAGAFVYDAFCFTGAESILNKPNATARRHHERAMKSARDKIPAGIDNV</sequence>
<evidence type="ECO:0000313" key="12">
    <source>
        <dbReference type="EMBL" id="KZS98834.1"/>
    </source>
</evidence>
<dbReference type="InterPro" id="IPR000425">
    <property type="entry name" value="MIP"/>
</dbReference>
<keyword evidence="5" id="KW-0677">Repeat</keyword>
<dbReference type="AlphaFoldDB" id="A0A165ADJ1"/>
<evidence type="ECO:0000256" key="5">
    <source>
        <dbReference type="ARBA" id="ARBA00022737"/>
    </source>
</evidence>
<accession>A0A165ADJ1</accession>
<dbReference type="PRINTS" id="PR00783">
    <property type="entry name" value="MINTRINSICP"/>
</dbReference>
<feature type="transmembrane region" description="Helical" evidence="11">
    <location>
        <begin position="225"/>
        <end position="247"/>
    </location>
</feature>
<feature type="compositionally biased region" description="Basic and acidic residues" evidence="10">
    <location>
        <begin position="7"/>
        <end position="23"/>
    </location>
</feature>
<dbReference type="CDD" id="cd00333">
    <property type="entry name" value="MIP"/>
    <property type="match status" value="1"/>
</dbReference>
<comment type="similarity">
    <text evidence="2 9">Belongs to the MIP/aquaporin (TC 1.A.8) family.</text>
</comment>
<evidence type="ECO:0000256" key="4">
    <source>
        <dbReference type="ARBA" id="ARBA00022692"/>
    </source>
</evidence>
<evidence type="ECO:0000256" key="10">
    <source>
        <dbReference type="SAM" id="MobiDB-lite"/>
    </source>
</evidence>
<evidence type="ECO:0000313" key="13">
    <source>
        <dbReference type="Proteomes" id="UP000076722"/>
    </source>
</evidence>
<dbReference type="PANTHER" id="PTHR43829:SF9">
    <property type="entry name" value="AQUAPORIN-9"/>
    <property type="match status" value="1"/>
</dbReference>
<name>A0A165ADJ1_9AGAM</name>
<keyword evidence="7 11" id="KW-0472">Membrane</keyword>
<dbReference type="NCBIfam" id="TIGR00861">
    <property type="entry name" value="MIP"/>
    <property type="match status" value="1"/>
</dbReference>
<evidence type="ECO:0000256" key="11">
    <source>
        <dbReference type="SAM" id="Phobius"/>
    </source>
</evidence>
<keyword evidence="6 11" id="KW-1133">Transmembrane helix</keyword>
<evidence type="ECO:0000256" key="3">
    <source>
        <dbReference type="ARBA" id="ARBA00022448"/>
    </source>
</evidence>
<dbReference type="OrthoDB" id="3222at2759"/>
<feature type="transmembrane region" description="Helical" evidence="11">
    <location>
        <begin position="259"/>
        <end position="283"/>
    </location>
</feature>
<keyword evidence="4 9" id="KW-0812">Transmembrane</keyword>
<feature type="transmembrane region" description="Helical" evidence="11">
    <location>
        <begin position="310"/>
        <end position="330"/>
    </location>
</feature>
<keyword evidence="13" id="KW-1185">Reference proteome</keyword>
<feature type="transmembrane region" description="Helical" evidence="11">
    <location>
        <begin position="174"/>
        <end position="194"/>
    </location>
</feature>
<dbReference type="GO" id="GO:0015250">
    <property type="term" value="F:water channel activity"/>
    <property type="evidence" value="ECO:0007669"/>
    <property type="project" value="TreeGrafter"/>
</dbReference>
<dbReference type="Pfam" id="PF00230">
    <property type="entry name" value="MIP"/>
    <property type="match status" value="1"/>
</dbReference>
<dbReference type="EMBL" id="KV419394">
    <property type="protein sequence ID" value="KZS98834.1"/>
    <property type="molecule type" value="Genomic_DNA"/>
</dbReference>
<dbReference type="InterPro" id="IPR050363">
    <property type="entry name" value="MIP/Aquaporin"/>
</dbReference>
<dbReference type="Gene3D" id="1.20.1080.10">
    <property type="entry name" value="Glycerol uptake facilitator protein"/>
    <property type="match status" value="1"/>
</dbReference>
<reference evidence="12 13" key="1">
    <citation type="journal article" date="2016" name="Mol. Biol. Evol.">
        <title>Comparative Genomics of Early-Diverging Mushroom-Forming Fungi Provides Insights into the Origins of Lignocellulose Decay Capabilities.</title>
        <authorList>
            <person name="Nagy L.G."/>
            <person name="Riley R."/>
            <person name="Tritt A."/>
            <person name="Adam C."/>
            <person name="Daum C."/>
            <person name="Floudas D."/>
            <person name="Sun H."/>
            <person name="Yadav J.S."/>
            <person name="Pangilinan J."/>
            <person name="Larsson K.H."/>
            <person name="Matsuura K."/>
            <person name="Barry K."/>
            <person name="Labutti K."/>
            <person name="Kuo R."/>
            <person name="Ohm R.A."/>
            <person name="Bhattacharya S.S."/>
            <person name="Shirouzu T."/>
            <person name="Yoshinaga Y."/>
            <person name="Martin F.M."/>
            <person name="Grigoriev I.V."/>
            <person name="Hibbett D.S."/>
        </authorList>
    </citation>
    <scope>NUCLEOTIDE SEQUENCE [LARGE SCALE GENOMIC DNA]</scope>
    <source>
        <strain evidence="12 13">HHB9708</strain>
    </source>
</reference>
<dbReference type="STRING" id="1314777.A0A165ADJ1"/>
<dbReference type="FunFam" id="1.20.1080.10:FF:000027">
    <property type="entry name" value="MIP aquaporin"/>
    <property type="match status" value="1"/>
</dbReference>
<protein>
    <submittedName>
        <fullName evidence="12">Aquaporin</fullName>
    </submittedName>
</protein>
<organism evidence="12 13">
    <name type="scientific">Sistotremastrum niveocremeum HHB9708</name>
    <dbReference type="NCBI Taxonomy" id="1314777"/>
    <lineage>
        <taxon>Eukaryota</taxon>
        <taxon>Fungi</taxon>
        <taxon>Dikarya</taxon>
        <taxon>Basidiomycota</taxon>
        <taxon>Agaricomycotina</taxon>
        <taxon>Agaricomycetes</taxon>
        <taxon>Sistotremastrales</taxon>
        <taxon>Sistotremastraceae</taxon>
        <taxon>Sertulicium</taxon>
        <taxon>Sertulicium niveocremeum</taxon>
    </lineage>
</organism>
<gene>
    <name evidence="12" type="ORF">SISNIDRAFT_545711</name>
</gene>
<dbReference type="GO" id="GO:0005886">
    <property type="term" value="C:plasma membrane"/>
    <property type="evidence" value="ECO:0007669"/>
    <property type="project" value="TreeGrafter"/>
</dbReference>
<comment type="subcellular location">
    <subcellularLocation>
        <location evidence="1">Membrane</location>
        <topology evidence="1">Multi-pass membrane protein</topology>
    </subcellularLocation>
</comment>
<evidence type="ECO:0000256" key="6">
    <source>
        <dbReference type="ARBA" id="ARBA00022989"/>
    </source>
</evidence>
<keyword evidence="3 9" id="KW-0813">Transport</keyword>
<evidence type="ECO:0000256" key="7">
    <source>
        <dbReference type="ARBA" id="ARBA00023136"/>
    </source>
</evidence>
<dbReference type="Proteomes" id="UP000076722">
    <property type="component" value="Unassembled WGS sequence"/>
</dbReference>
<dbReference type="SUPFAM" id="SSF81338">
    <property type="entry name" value="Aquaporin-like"/>
    <property type="match status" value="1"/>
</dbReference>
<evidence type="ECO:0000256" key="9">
    <source>
        <dbReference type="RuleBase" id="RU000477"/>
    </source>
</evidence>
<dbReference type="PANTHER" id="PTHR43829">
    <property type="entry name" value="AQUAPORIN OR AQUAGLYCEROPORIN RELATED"/>
    <property type="match status" value="1"/>
</dbReference>
<feature type="region of interest" description="Disordered" evidence="10">
    <location>
        <begin position="1"/>
        <end position="23"/>
    </location>
</feature>
<evidence type="ECO:0000256" key="2">
    <source>
        <dbReference type="ARBA" id="ARBA00006175"/>
    </source>
</evidence>
<evidence type="ECO:0000256" key="1">
    <source>
        <dbReference type="ARBA" id="ARBA00004141"/>
    </source>
</evidence>
<proteinExistence type="inferred from homology"/>
<dbReference type="GO" id="GO:0015254">
    <property type="term" value="F:glycerol channel activity"/>
    <property type="evidence" value="ECO:0007669"/>
    <property type="project" value="TreeGrafter"/>
</dbReference>
<dbReference type="PROSITE" id="PS00221">
    <property type="entry name" value="MIP"/>
    <property type="match status" value="1"/>
</dbReference>
<dbReference type="PRINTS" id="PR02019">
    <property type="entry name" value="AQUAPORIN7"/>
</dbReference>